<dbReference type="InterPro" id="IPR007111">
    <property type="entry name" value="NACHT_NTPase"/>
</dbReference>
<dbReference type="SUPFAM" id="SSF140869">
    <property type="entry name" value="GUN4-like"/>
    <property type="match status" value="1"/>
</dbReference>
<comment type="caution">
    <text evidence="3">The sequence shown here is derived from an EMBL/GenBank/DDBJ whole genome shotgun (WGS) entry which is preliminary data.</text>
</comment>
<feature type="compositionally biased region" description="Low complexity" evidence="1">
    <location>
        <begin position="22"/>
        <end position="33"/>
    </location>
</feature>
<keyword evidence="4" id="KW-1185">Reference proteome</keyword>
<dbReference type="PANTHER" id="PTHR34800">
    <property type="entry name" value="TETRAPYRROLE-BINDING PROTEIN, CHLOROPLASTIC"/>
    <property type="match status" value="1"/>
</dbReference>
<dbReference type="Pfam" id="PF05729">
    <property type="entry name" value="NACHT"/>
    <property type="match status" value="1"/>
</dbReference>
<evidence type="ECO:0000259" key="2">
    <source>
        <dbReference type="PROSITE" id="PS50837"/>
    </source>
</evidence>
<organism evidence="3 4">
    <name type="scientific">Zarconia navalis LEGE 11467</name>
    <dbReference type="NCBI Taxonomy" id="1828826"/>
    <lineage>
        <taxon>Bacteria</taxon>
        <taxon>Bacillati</taxon>
        <taxon>Cyanobacteriota</taxon>
        <taxon>Cyanophyceae</taxon>
        <taxon>Oscillatoriophycideae</taxon>
        <taxon>Oscillatoriales</taxon>
        <taxon>Oscillatoriales incertae sedis</taxon>
        <taxon>Zarconia</taxon>
        <taxon>Zarconia navalis</taxon>
    </lineage>
</organism>
<dbReference type="PROSITE" id="PS50837">
    <property type="entry name" value="NACHT"/>
    <property type="match status" value="1"/>
</dbReference>
<proteinExistence type="predicted"/>
<dbReference type="EMBL" id="JADEXN010000100">
    <property type="protein sequence ID" value="MBE9040606.1"/>
    <property type="molecule type" value="Genomic_DNA"/>
</dbReference>
<dbReference type="SUPFAM" id="SSF52540">
    <property type="entry name" value="P-loop containing nucleoside triphosphate hydrolases"/>
    <property type="match status" value="1"/>
</dbReference>
<dbReference type="Gene3D" id="3.40.50.300">
    <property type="entry name" value="P-loop containing nucleotide triphosphate hydrolases"/>
    <property type="match status" value="1"/>
</dbReference>
<dbReference type="GO" id="GO:0046906">
    <property type="term" value="F:tetrapyrrole binding"/>
    <property type="evidence" value="ECO:0007669"/>
    <property type="project" value="TreeGrafter"/>
</dbReference>
<dbReference type="Pfam" id="PF05419">
    <property type="entry name" value="GUN4"/>
    <property type="match status" value="1"/>
</dbReference>
<dbReference type="PANTHER" id="PTHR34800:SF1">
    <property type="entry name" value="TETRAPYRROLE-BINDING PROTEIN, CHLOROPLASTIC"/>
    <property type="match status" value="1"/>
</dbReference>
<evidence type="ECO:0000256" key="1">
    <source>
        <dbReference type="SAM" id="MobiDB-lite"/>
    </source>
</evidence>
<reference evidence="3" key="1">
    <citation type="submission" date="2020-10" db="EMBL/GenBank/DDBJ databases">
        <authorList>
            <person name="Castelo-Branco R."/>
            <person name="Eusebio N."/>
            <person name="Adriana R."/>
            <person name="Vieira A."/>
            <person name="Brugerolle De Fraissinette N."/>
            <person name="Rezende De Castro R."/>
            <person name="Schneider M.P."/>
            <person name="Vasconcelos V."/>
            <person name="Leao P.N."/>
        </authorList>
    </citation>
    <scope>NUCLEOTIDE SEQUENCE</scope>
    <source>
        <strain evidence="3">LEGE 11467</strain>
    </source>
</reference>
<evidence type="ECO:0000313" key="4">
    <source>
        <dbReference type="Proteomes" id="UP000621799"/>
    </source>
</evidence>
<dbReference type="InterPro" id="IPR027417">
    <property type="entry name" value="P-loop_NTPase"/>
</dbReference>
<gene>
    <name evidence="3" type="ORF">IQ235_07395</name>
</gene>
<dbReference type="CDD" id="cd16383">
    <property type="entry name" value="GUN4"/>
    <property type="match status" value="1"/>
</dbReference>
<evidence type="ECO:0000313" key="3">
    <source>
        <dbReference type="EMBL" id="MBE9040606.1"/>
    </source>
</evidence>
<name>A0A928VYH5_9CYAN</name>
<accession>A0A928VYH5</accession>
<dbReference type="Proteomes" id="UP000621799">
    <property type="component" value="Unassembled WGS sequence"/>
</dbReference>
<dbReference type="Gene3D" id="1.10.10.1770">
    <property type="entry name" value="Gun4-like"/>
    <property type="match status" value="1"/>
</dbReference>
<dbReference type="InterPro" id="IPR037215">
    <property type="entry name" value="GUN4-like_sf"/>
</dbReference>
<protein>
    <submittedName>
        <fullName evidence="3">GUN4 domain-containing protein</fullName>
    </submittedName>
</protein>
<dbReference type="Gene3D" id="1.25.40.620">
    <property type="match status" value="1"/>
</dbReference>
<feature type="domain" description="NACHT" evidence="2">
    <location>
        <begin position="219"/>
        <end position="354"/>
    </location>
</feature>
<dbReference type="AlphaFoldDB" id="A0A928VYH5"/>
<feature type="region of interest" description="Disordered" evidence="1">
    <location>
        <begin position="1"/>
        <end position="37"/>
    </location>
</feature>
<sequence>MPESENPEDKNSTTENSENETSESSSNSSPTPSFETERKVARQWVQQRLLQWMPLGGSGFAFVSLLLKEEPFIAILMFPVMAISIVWAKYTDGFLNQLGEVAAKRGKEDVDALVGWKENIDEAIRWQLAGTEGKYLQCQGNACRDYATEGLTSTFKPLLKDVFVPLELSGDFSRGVDGEALPMPPGLKRDKQLAERLASGEGLRIWNLLERGKGNSAYRSLAILAWGGYGKTTLLRHITYLYTQKRQPRQIASAPKLLPVLLYLRRWQEVIHTEKPDLPTLIEKHHIPNLSGGKDLKLPPNWAKNQLRQDNMLVMFDGFDEVREEWQKPMSRWIAKQIEAYPQSFFILTSRPGGYKNYAAEHKPNSVFVKPFNDDQQERFVRCWYLCRERHYSAEPKHPRVKQLATQKAASLMTQIRERGELHDLAKNPLLLSTIVNLHSYAPSDPIDPSRPIQLPQRRAELYREIFRLQLGDRPLVKQINLLLSAEDSQKILQKLALAMVKENKPNIEKKPLLAQLKSYLNGLDGSVEPTKFLQQIEQVSELLVKRDIEYEFAHLSFQGYLAAREIQELQQERLLLEHWQKPWWKETILLYAAQVSTHQLSHLVRQLCGVGTREAVALAYDCLKETPRKVSPAVAAELERLKSNVRDLRYQKLEAYLSQGEWRKADEETSRLMLQTMGKEEGQLLDIDDIENFPCEDLRTLNELWVKYSNGHFGFSVQKEIWIECGGKPGVYDDLESYEKFADRVGWRREGDWLYYNDLNFTIASDRGHLPQGIWQTYNDILFSRVQTCEV</sequence>
<dbReference type="InterPro" id="IPR008629">
    <property type="entry name" value="GUN4-like"/>
</dbReference>
<dbReference type="RefSeq" id="WP_264320854.1">
    <property type="nucleotide sequence ID" value="NZ_JADEXN010000100.1"/>
</dbReference>